<dbReference type="GO" id="GO:0046933">
    <property type="term" value="F:proton-transporting ATP synthase activity, rotational mechanism"/>
    <property type="evidence" value="ECO:0007669"/>
    <property type="project" value="UniProtKB-UniRule"/>
</dbReference>
<evidence type="ECO:0000256" key="8">
    <source>
        <dbReference type="ARBA" id="ARBA00023310"/>
    </source>
</evidence>
<dbReference type="PANTHER" id="PTHR13822:SF10">
    <property type="entry name" value="ATP SYNTHASE EPSILON CHAIN, CHLOROPLASTIC"/>
    <property type="match status" value="1"/>
</dbReference>
<evidence type="ECO:0000256" key="10">
    <source>
        <dbReference type="RuleBase" id="RU003656"/>
    </source>
</evidence>
<dbReference type="PANTHER" id="PTHR13822">
    <property type="entry name" value="ATP SYNTHASE DELTA/EPSILON CHAIN"/>
    <property type="match status" value="1"/>
</dbReference>
<dbReference type="HAMAP" id="MF_00530">
    <property type="entry name" value="ATP_synth_epsil_bac"/>
    <property type="match status" value="1"/>
</dbReference>
<protein>
    <recommendedName>
        <fullName evidence="9">ATP synthase epsilon chain</fullName>
    </recommendedName>
    <alternativeName>
        <fullName evidence="9">ATP synthase F1 sector epsilon subunit</fullName>
    </alternativeName>
    <alternativeName>
        <fullName evidence="9">F-ATPase epsilon subunit</fullName>
    </alternativeName>
</protein>
<dbReference type="Pfam" id="PF02823">
    <property type="entry name" value="ATP-synt_DE_N"/>
    <property type="match status" value="1"/>
</dbReference>
<sequence>MAASEMTVTVVTPEQTVLETTSSSVVLPLFDGEVGILRGHAPMIGRLGFGEMRLTTPAGTTTLYVDGGFVQIADNVVNVMTNRAMPAAEINAAAAEEQLKAALTQTASGEESIASRQRTLDQARAQLRLAKKGR</sequence>
<keyword evidence="9" id="KW-0375">Hydrogen ion transport</keyword>
<proteinExistence type="inferred from homology"/>
<evidence type="ECO:0000256" key="9">
    <source>
        <dbReference type="HAMAP-Rule" id="MF_00530"/>
    </source>
</evidence>
<keyword evidence="7 9" id="KW-0139">CF(1)</keyword>
<dbReference type="GO" id="GO:0012505">
    <property type="term" value="C:endomembrane system"/>
    <property type="evidence" value="ECO:0007669"/>
    <property type="project" value="UniProtKB-SubCell"/>
</dbReference>
<comment type="subcellular location">
    <subcellularLocation>
        <location evidence="9">Cell membrane</location>
        <topology evidence="9">Peripheral membrane protein</topology>
    </subcellularLocation>
    <subcellularLocation>
        <location evidence="2">Endomembrane system</location>
        <topology evidence="2">Peripheral membrane protein</topology>
    </subcellularLocation>
</comment>
<comment type="function">
    <text evidence="1 9">Produces ATP from ADP in the presence of a proton gradient across the membrane.</text>
</comment>
<dbReference type="RefSeq" id="WP_145110703.1">
    <property type="nucleotide sequence ID" value="NZ_CP036349.1"/>
</dbReference>
<keyword evidence="6 9" id="KW-0472">Membrane</keyword>
<dbReference type="GO" id="GO:0045259">
    <property type="term" value="C:proton-transporting ATP synthase complex"/>
    <property type="evidence" value="ECO:0007669"/>
    <property type="project" value="UniProtKB-KW"/>
</dbReference>
<evidence type="ECO:0000256" key="5">
    <source>
        <dbReference type="ARBA" id="ARBA00023065"/>
    </source>
</evidence>
<dbReference type="AlphaFoldDB" id="A0A518K6W9"/>
<gene>
    <name evidence="9 12" type="primary">atpC</name>
    <name evidence="12" type="ORF">Spa11_17390</name>
</gene>
<comment type="subunit">
    <text evidence="9 10">F-type ATPases have 2 components, CF(1) - the catalytic core - and CF(0) - the membrane proton channel. CF(1) has five subunits: alpha(3), beta(3), gamma(1), delta(1), epsilon(1). CF(0) has three main subunits: a, b and c.</text>
</comment>
<dbReference type="Proteomes" id="UP000316426">
    <property type="component" value="Chromosome"/>
</dbReference>
<comment type="similarity">
    <text evidence="3 9 10">Belongs to the ATPase epsilon chain family.</text>
</comment>
<dbReference type="NCBIfam" id="TIGR01216">
    <property type="entry name" value="ATP_synt_epsi"/>
    <property type="match status" value="1"/>
</dbReference>
<evidence type="ECO:0000256" key="4">
    <source>
        <dbReference type="ARBA" id="ARBA00022448"/>
    </source>
</evidence>
<evidence type="ECO:0000313" key="13">
    <source>
        <dbReference type="Proteomes" id="UP000316426"/>
    </source>
</evidence>
<dbReference type="InterPro" id="IPR036771">
    <property type="entry name" value="ATPsynth_dsu/esu_N"/>
</dbReference>
<evidence type="ECO:0000256" key="6">
    <source>
        <dbReference type="ARBA" id="ARBA00023136"/>
    </source>
</evidence>
<dbReference type="GO" id="GO:0005886">
    <property type="term" value="C:plasma membrane"/>
    <property type="evidence" value="ECO:0007669"/>
    <property type="project" value="UniProtKB-SubCell"/>
</dbReference>
<keyword evidence="13" id="KW-1185">Reference proteome</keyword>
<feature type="domain" description="ATP synthase F1 complex delta/epsilon subunit N-terminal" evidence="11">
    <location>
        <begin position="6"/>
        <end position="84"/>
    </location>
</feature>
<accession>A0A518K6W9</accession>
<evidence type="ECO:0000313" key="12">
    <source>
        <dbReference type="EMBL" id="QDV73541.1"/>
    </source>
</evidence>
<reference evidence="12 13" key="1">
    <citation type="submission" date="2019-02" db="EMBL/GenBank/DDBJ databases">
        <title>Deep-cultivation of Planctomycetes and their phenomic and genomic characterization uncovers novel biology.</title>
        <authorList>
            <person name="Wiegand S."/>
            <person name="Jogler M."/>
            <person name="Boedeker C."/>
            <person name="Pinto D."/>
            <person name="Vollmers J."/>
            <person name="Rivas-Marin E."/>
            <person name="Kohn T."/>
            <person name="Peeters S.H."/>
            <person name="Heuer A."/>
            <person name="Rast P."/>
            <person name="Oberbeckmann S."/>
            <person name="Bunk B."/>
            <person name="Jeske O."/>
            <person name="Meyerdierks A."/>
            <person name="Storesund J.E."/>
            <person name="Kallscheuer N."/>
            <person name="Luecker S."/>
            <person name="Lage O.M."/>
            <person name="Pohl T."/>
            <person name="Merkel B.J."/>
            <person name="Hornburger P."/>
            <person name="Mueller R.-W."/>
            <person name="Bruemmer F."/>
            <person name="Labrenz M."/>
            <person name="Spormann A.M."/>
            <person name="Op den Camp H."/>
            <person name="Overmann J."/>
            <person name="Amann R."/>
            <person name="Jetten M.S.M."/>
            <person name="Mascher T."/>
            <person name="Medema M.H."/>
            <person name="Devos D.P."/>
            <person name="Kaster A.-K."/>
            <person name="Ovreas L."/>
            <person name="Rohde M."/>
            <person name="Galperin M.Y."/>
            <person name="Jogler C."/>
        </authorList>
    </citation>
    <scope>NUCLEOTIDE SEQUENCE [LARGE SCALE GENOMIC DNA]</scope>
    <source>
        <strain evidence="12 13">Spa11</strain>
    </source>
</reference>
<dbReference type="KEGG" id="bmei:Spa11_17390"/>
<keyword evidence="8 9" id="KW-0066">ATP synthesis</keyword>
<evidence type="ECO:0000256" key="7">
    <source>
        <dbReference type="ARBA" id="ARBA00023196"/>
    </source>
</evidence>
<evidence type="ECO:0000256" key="1">
    <source>
        <dbReference type="ARBA" id="ARBA00003543"/>
    </source>
</evidence>
<dbReference type="SUPFAM" id="SSF51344">
    <property type="entry name" value="Epsilon subunit of F1F0-ATP synthase N-terminal domain"/>
    <property type="match status" value="1"/>
</dbReference>
<keyword evidence="5 9" id="KW-0406">Ion transport</keyword>
<evidence type="ECO:0000256" key="3">
    <source>
        <dbReference type="ARBA" id="ARBA00005712"/>
    </source>
</evidence>
<dbReference type="InterPro" id="IPR001469">
    <property type="entry name" value="ATP_synth_F1_dsu/esu"/>
</dbReference>
<evidence type="ECO:0000256" key="2">
    <source>
        <dbReference type="ARBA" id="ARBA00004184"/>
    </source>
</evidence>
<organism evidence="12 13">
    <name type="scientific">Botrimarina mediterranea</name>
    <dbReference type="NCBI Taxonomy" id="2528022"/>
    <lineage>
        <taxon>Bacteria</taxon>
        <taxon>Pseudomonadati</taxon>
        <taxon>Planctomycetota</taxon>
        <taxon>Planctomycetia</taxon>
        <taxon>Pirellulales</taxon>
        <taxon>Lacipirellulaceae</taxon>
        <taxon>Botrimarina</taxon>
    </lineage>
</organism>
<evidence type="ECO:0000259" key="11">
    <source>
        <dbReference type="Pfam" id="PF02823"/>
    </source>
</evidence>
<dbReference type="GO" id="GO:0005524">
    <property type="term" value="F:ATP binding"/>
    <property type="evidence" value="ECO:0007669"/>
    <property type="project" value="UniProtKB-UniRule"/>
</dbReference>
<keyword evidence="4 9" id="KW-0813">Transport</keyword>
<dbReference type="CDD" id="cd12152">
    <property type="entry name" value="F1-ATPase_delta"/>
    <property type="match status" value="1"/>
</dbReference>
<dbReference type="Gene3D" id="2.60.15.10">
    <property type="entry name" value="F0F1 ATP synthase delta/epsilon subunit, N-terminal"/>
    <property type="match status" value="1"/>
</dbReference>
<name>A0A518K6W9_9BACT</name>
<dbReference type="InterPro" id="IPR020546">
    <property type="entry name" value="ATP_synth_F1_dsu/esu_N"/>
</dbReference>
<keyword evidence="9" id="KW-1003">Cell membrane</keyword>
<dbReference type="EMBL" id="CP036349">
    <property type="protein sequence ID" value="QDV73541.1"/>
    <property type="molecule type" value="Genomic_DNA"/>
</dbReference>